<comment type="caution">
    <text evidence="8">The sequence shown here is derived from an EMBL/GenBank/DDBJ whole genome shotgun (WGS) entry which is preliminary data.</text>
</comment>
<dbReference type="InterPro" id="IPR027277">
    <property type="entry name" value="NadC/ModD"/>
</dbReference>
<dbReference type="STRING" id="1172190.M947_05025"/>
<keyword evidence="4 5" id="KW-0808">Transferase</keyword>
<reference evidence="8 9" key="1">
    <citation type="submission" date="2013-07" db="EMBL/GenBank/DDBJ databases">
        <title>Sulfurimonas hongkongensis AST-10 Genome Sequencing.</title>
        <authorList>
            <person name="Cai L."/>
            <person name="Zhang T."/>
        </authorList>
    </citation>
    <scope>NUCLEOTIDE SEQUENCE [LARGE SCALE GENOMIC DNA]</scope>
    <source>
        <strain evidence="8 9">AST-10</strain>
    </source>
</reference>
<dbReference type="NCBIfam" id="TIGR01334">
    <property type="entry name" value="modD"/>
    <property type="match status" value="1"/>
</dbReference>
<organism evidence="8 9">
    <name type="scientific">Sulfurimonas hongkongensis</name>
    <dbReference type="NCBI Taxonomy" id="1172190"/>
    <lineage>
        <taxon>Bacteria</taxon>
        <taxon>Pseudomonadati</taxon>
        <taxon>Campylobacterota</taxon>
        <taxon>Epsilonproteobacteria</taxon>
        <taxon>Campylobacterales</taxon>
        <taxon>Sulfurimonadaceae</taxon>
        <taxon>Sulfurimonas</taxon>
    </lineage>
</organism>
<gene>
    <name evidence="8" type="ORF">M947_05025</name>
</gene>
<dbReference type="InterPro" id="IPR013785">
    <property type="entry name" value="Aldolase_TIM"/>
</dbReference>
<accession>T0L2A9</accession>
<dbReference type="GO" id="GO:0034213">
    <property type="term" value="P:quinolinate catabolic process"/>
    <property type="evidence" value="ECO:0007669"/>
    <property type="project" value="TreeGrafter"/>
</dbReference>
<evidence type="ECO:0000256" key="2">
    <source>
        <dbReference type="ARBA" id="ARBA00019205"/>
    </source>
</evidence>
<evidence type="ECO:0000256" key="5">
    <source>
        <dbReference type="PIRNR" id="PIRNR006250"/>
    </source>
</evidence>
<dbReference type="EMBL" id="AUPZ01000005">
    <property type="protein sequence ID" value="EQB39948.1"/>
    <property type="molecule type" value="Genomic_DNA"/>
</dbReference>
<protein>
    <recommendedName>
        <fullName evidence="2">Putative pyrophosphorylase ModD</fullName>
    </recommendedName>
</protein>
<evidence type="ECO:0000256" key="4">
    <source>
        <dbReference type="ARBA" id="ARBA00022679"/>
    </source>
</evidence>
<dbReference type="InterPro" id="IPR002638">
    <property type="entry name" value="Quinolinate_PRibosylTrfase_C"/>
</dbReference>
<dbReference type="PANTHER" id="PTHR32179:SF4">
    <property type="entry name" value="PYROPHOSPHORYLASE MODD-RELATED"/>
    <property type="match status" value="1"/>
</dbReference>
<dbReference type="GO" id="GO:0004514">
    <property type="term" value="F:nicotinate-nucleotide diphosphorylase (carboxylating) activity"/>
    <property type="evidence" value="ECO:0007669"/>
    <property type="project" value="InterPro"/>
</dbReference>
<dbReference type="FunFam" id="3.20.20.70:FF:000030">
    <property type="entry name" value="Nicotinate-nucleotide pyrophosphorylase, carboxylating"/>
    <property type="match status" value="1"/>
</dbReference>
<evidence type="ECO:0000259" key="6">
    <source>
        <dbReference type="Pfam" id="PF01729"/>
    </source>
</evidence>
<dbReference type="InterPro" id="IPR037128">
    <property type="entry name" value="Quinolinate_PRibosylTase_N_sf"/>
</dbReference>
<evidence type="ECO:0000256" key="1">
    <source>
        <dbReference type="ARBA" id="ARBA00009400"/>
    </source>
</evidence>
<comment type="similarity">
    <text evidence="1 5">Belongs to the NadC/ModD family.</text>
</comment>
<evidence type="ECO:0000259" key="7">
    <source>
        <dbReference type="Pfam" id="PF02749"/>
    </source>
</evidence>
<dbReference type="SUPFAM" id="SSF54675">
    <property type="entry name" value="Nicotinate/Quinolinate PRTase N-terminal domain-like"/>
    <property type="match status" value="1"/>
</dbReference>
<dbReference type="eggNOG" id="COG0157">
    <property type="taxonomic scope" value="Bacteria"/>
</dbReference>
<dbReference type="InterPro" id="IPR006242">
    <property type="entry name" value="ModD"/>
</dbReference>
<dbReference type="Gene3D" id="3.90.1170.20">
    <property type="entry name" value="Quinolinate phosphoribosyl transferase, N-terminal domain"/>
    <property type="match status" value="1"/>
</dbReference>
<dbReference type="OrthoDB" id="9782546at2"/>
<dbReference type="InterPro" id="IPR022412">
    <property type="entry name" value="Quinolinate_PRibosylTrfase_N"/>
</dbReference>
<dbReference type="PANTHER" id="PTHR32179">
    <property type="entry name" value="NICOTINATE-NUCLEOTIDE PYROPHOSPHORYLASE [CARBOXYLATING]"/>
    <property type="match status" value="1"/>
</dbReference>
<evidence type="ECO:0000313" key="9">
    <source>
        <dbReference type="Proteomes" id="UP000015520"/>
    </source>
</evidence>
<evidence type="ECO:0000256" key="3">
    <source>
        <dbReference type="ARBA" id="ARBA00022676"/>
    </source>
</evidence>
<keyword evidence="3 5" id="KW-0328">Glycosyltransferase</keyword>
<dbReference type="Gene3D" id="3.20.20.70">
    <property type="entry name" value="Aldolase class I"/>
    <property type="match status" value="1"/>
</dbReference>
<dbReference type="GO" id="GO:0005737">
    <property type="term" value="C:cytoplasm"/>
    <property type="evidence" value="ECO:0007669"/>
    <property type="project" value="TreeGrafter"/>
</dbReference>
<sequence length="272" mass="30590">MNLLYEDLGYFDLTTHGLGIGEKQATMSFAPKGEVILCGVDEVLKVMRELNIEHKFHKRDGDCVEGKEIILECKGDAASLHKAWKISQNIFEYMSGIATYTNSLVVKAREINPKISVATTRKNFPGSKELMLKSVMAGGGVIHRMGLYDSILVFEQHLNFFNTKEELESAFTKLKYEFLEKKIAVEVEDYKDACYFASLGADILQCEKMEYATLKKCVTLKEHYPHLLLSATGGIHESNIEEFAKCGVDFIVTSSPYHAKPLDIKVTIKESL</sequence>
<dbReference type="Pfam" id="PF02749">
    <property type="entry name" value="QRPTase_N"/>
    <property type="match status" value="1"/>
</dbReference>
<dbReference type="Proteomes" id="UP000015520">
    <property type="component" value="Unassembled WGS sequence"/>
</dbReference>
<dbReference type="InterPro" id="IPR036068">
    <property type="entry name" value="Nicotinate_pribotase-like_C"/>
</dbReference>
<evidence type="ECO:0000313" key="8">
    <source>
        <dbReference type="EMBL" id="EQB39948.1"/>
    </source>
</evidence>
<dbReference type="RefSeq" id="WP_021287276.1">
    <property type="nucleotide sequence ID" value="NZ_AUPZ01000005.1"/>
</dbReference>
<dbReference type="Pfam" id="PF01729">
    <property type="entry name" value="QRPTase_C"/>
    <property type="match status" value="1"/>
</dbReference>
<feature type="domain" description="Quinolinate phosphoribosyl transferase C-terminal" evidence="6">
    <location>
        <begin position="97"/>
        <end position="266"/>
    </location>
</feature>
<feature type="domain" description="Quinolinate phosphoribosyl transferase N-terminal" evidence="7">
    <location>
        <begin position="12"/>
        <end position="95"/>
    </location>
</feature>
<keyword evidence="9" id="KW-1185">Reference proteome</keyword>
<dbReference type="SUPFAM" id="SSF51690">
    <property type="entry name" value="Nicotinate/Quinolinate PRTase C-terminal domain-like"/>
    <property type="match status" value="1"/>
</dbReference>
<dbReference type="GO" id="GO:0009435">
    <property type="term" value="P:NAD+ biosynthetic process"/>
    <property type="evidence" value="ECO:0007669"/>
    <property type="project" value="InterPro"/>
</dbReference>
<proteinExistence type="inferred from homology"/>
<dbReference type="PIRSF" id="PIRSF006250">
    <property type="entry name" value="NadC_ModD"/>
    <property type="match status" value="1"/>
</dbReference>
<name>T0L2A9_9BACT</name>
<dbReference type="PATRIC" id="fig|1172190.3.peg.982"/>
<dbReference type="CDD" id="cd01573">
    <property type="entry name" value="modD_like"/>
    <property type="match status" value="1"/>
</dbReference>
<dbReference type="AlphaFoldDB" id="T0L2A9"/>